<dbReference type="GeneID" id="93444282"/>
<organism evidence="1 2">
    <name type="scientific">Pseudomonas fulva</name>
    <dbReference type="NCBI Taxonomy" id="47880"/>
    <lineage>
        <taxon>Bacteria</taxon>
        <taxon>Pseudomonadati</taxon>
        <taxon>Pseudomonadota</taxon>
        <taxon>Gammaproteobacteria</taxon>
        <taxon>Pseudomonadales</taxon>
        <taxon>Pseudomonadaceae</taxon>
        <taxon>Pseudomonas</taxon>
    </lineage>
</organism>
<protein>
    <submittedName>
        <fullName evidence="1">Uncharacterized protein</fullName>
    </submittedName>
</protein>
<proteinExistence type="predicted"/>
<name>A0A7S9L7G1_9PSED</name>
<dbReference type="Proteomes" id="UP000594430">
    <property type="component" value="Chromosome"/>
</dbReference>
<evidence type="ECO:0000313" key="1">
    <source>
        <dbReference type="EMBL" id="QPH48949.1"/>
    </source>
</evidence>
<dbReference type="EMBL" id="CP064946">
    <property type="protein sequence ID" value="QPH48949.1"/>
    <property type="molecule type" value="Genomic_DNA"/>
</dbReference>
<accession>A0A7S9L7G1</accession>
<gene>
    <name evidence="1" type="ORF">IZU98_21680</name>
</gene>
<reference evidence="1 2" key="1">
    <citation type="submission" date="2020-11" db="EMBL/GenBank/DDBJ databases">
        <title>Pseudomonas fulva producing VIM-24.</title>
        <authorList>
            <person name="Liu S."/>
        </authorList>
    </citation>
    <scope>NUCLEOTIDE SEQUENCE [LARGE SCALE GENOMIC DNA]</scope>
    <source>
        <strain evidence="1 2">ZDHY414</strain>
    </source>
</reference>
<sequence length="103" mass="11638">MNSLPRADVWANNNAHTTVLYRLQAEAEPDSLCRILNQFALQMLTPHSMQVTQQDDWLTIDIGIGGLSWHRAEVIAQKLRNMVCVADVHMAPQHRVELSVVHA</sequence>
<evidence type="ECO:0000313" key="2">
    <source>
        <dbReference type="Proteomes" id="UP000594430"/>
    </source>
</evidence>
<dbReference type="AlphaFoldDB" id="A0A7S9L7G1"/>
<dbReference type="RefSeq" id="WP_027913433.1">
    <property type="nucleotide sequence ID" value="NZ_BQHM01000001.1"/>
</dbReference>